<dbReference type="InterPro" id="IPR050223">
    <property type="entry name" value="D-isomer_2-hydroxyacid_DH"/>
</dbReference>
<organism evidence="7">
    <name type="scientific">Fagus sylvatica</name>
    <name type="common">Beechnut</name>
    <dbReference type="NCBI Taxonomy" id="28930"/>
    <lineage>
        <taxon>Eukaryota</taxon>
        <taxon>Viridiplantae</taxon>
        <taxon>Streptophyta</taxon>
        <taxon>Embryophyta</taxon>
        <taxon>Tracheophyta</taxon>
        <taxon>Spermatophyta</taxon>
        <taxon>Magnoliopsida</taxon>
        <taxon>eudicotyledons</taxon>
        <taxon>Gunneridae</taxon>
        <taxon>Pentapetalae</taxon>
        <taxon>rosids</taxon>
        <taxon>fabids</taxon>
        <taxon>Fagales</taxon>
        <taxon>Fagaceae</taxon>
        <taxon>Fagus</taxon>
    </lineage>
</organism>
<feature type="region of interest" description="Disordered" evidence="5">
    <location>
        <begin position="82"/>
        <end position="145"/>
    </location>
</feature>
<keyword evidence="1" id="KW-0521">NADP</keyword>
<dbReference type="PANTHER" id="PTHR10996">
    <property type="entry name" value="2-HYDROXYACID DEHYDROGENASE-RELATED"/>
    <property type="match status" value="1"/>
</dbReference>
<dbReference type="FunFam" id="3.40.50.720:FF:000213">
    <property type="entry name" value="Putative 2-hydroxyacid dehydrogenase"/>
    <property type="match status" value="1"/>
</dbReference>
<dbReference type="PANTHER" id="PTHR10996:SF268">
    <property type="entry name" value="GLYOXYLATE_HYDROXYPYRUVATE REDUCTASE HPR3"/>
    <property type="match status" value="1"/>
</dbReference>
<keyword evidence="2" id="KW-0560">Oxidoreductase</keyword>
<dbReference type="GO" id="GO:0051287">
    <property type="term" value="F:NAD binding"/>
    <property type="evidence" value="ECO:0007669"/>
    <property type="project" value="InterPro"/>
</dbReference>
<keyword evidence="3" id="KW-0520">NAD</keyword>
<proteinExistence type="predicted"/>
<evidence type="ECO:0000313" key="7">
    <source>
        <dbReference type="EMBL" id="SPD08426.1"/>
    </source>
</evidence>
<name>A0A2N9H1P5_FAGSY</name>
<dbReference type="EMBL" id="OIVN01003046">
    <property type="protein sequence ID" value="SPD08426.1"/>
    <property type="molecule type" value="Genomic_DNA"/>
</dbReference>
<dbReference type="Gene3D" id="3.40.50.720">
    <property type="entry name" value="NAD(P)-binding Rossmann-like Domain"/>
    <property type="match status" value="1"/>
</dbReference>
<evidence type="ECO:0000256" key="2">
    <source>
        <dbReference type="ARBA" id="ARBA00023002"/>
    </source>
</evidence>
<dbReference type="GO" id="GO:0005829">
    <property type="term" value="C:cytosol"/>
    <property type="evidence" value="ECO:0007669"/>
    <property type="project" value="TreeGrafter"/>
</dbReference>
<evidence type="ECO:0000256" key="3">
    <source>
        <dbReference type="ARBA" id="ARBA00023027"/>
    </source>
</evidence>
<dbReference type="GO" id="GO:0016618">
    <property type="term" value="F:hydroxypyruvate reductase [NAD(P)H] activity"/>
    <property type="evidence" value="ECO:0007669"/>
    <property type="project" value="TreeGrafter"/>
</dbReference>
<evidence type="ECO:0000256" key="4">
    <source>
        <dbReference type="ARBA" id="ARBA00066661"/>
    </source>
</evidence>
<dbReference type="InterPro" id="IPR006140">
    <property type="entry name" value="D-isomer_DH_NAD-bd"/>
</dbReference>
<evidence type="ECO:0000256" key="5">
    <source>
        <dbReference type="SAM" id="MobiDB-lite"/>
    </source>
</evidence>
<reference evidence="7" key="1">
    <citation type="submission" date="2018-02" db="EMBL/GenBank/DDBJ databases">
        <authorList>
            <person name="Cohen D.B."/>
            <person name="Kent A.D."/>
        </authorList>
    </citation>
    <scope>NUCLEOTIDE SEQUENCE</scope>
</reference>
<protein>
    <recommendedName>
        <fullName evidence="4">glyoxylate reductase (NADP(+))</fullName>
        <ecNumber evidence="4">1.1.1.79</ecNumber>
    </recommendedName>
</protein>
<dbReference type="GO" id="GO:0030267">
    <property type="term" value="F:glyoxylate reductase (NADPH) activity"/>
    <property type="evidence" value="ECO:0007669"/>
    <property type="project" value="UniProtKB-EC"/>
</dbReference>
<accession>A0A2N9H1P5</accession>
<dbReference type="InterPro" id="IPR036291">
    <property type="entry name" value="NAD(P)-bd_dom_sf"/>
</dbReference>
<dbReference type="EC" id="1.1.1.79" evidence="4"/>
<gene>
    <name evidence="7" type="ORF">FSB_LOCUS36308</name>
</gene>
<sequence>MNPSPPSSSRGVDAMLREYAGASKTISWWFRSLEMKTTSSEAVAHQSRNNDKGYWAHRARGKIERNIGGRATLGEREIGLRSAKPSTTAKLIAKPTHHRETTSRSARRRRSCTTVRPPPDLQDDADRNHRKTTARPPPALQDDADLGGKRVGIVGLGSIGSEVAKRLVAFGCTVAYNSRNEKPSAPYRYYANVCDLAVDSDVLVICCALTNETRHIINKDVLTALGREEVIINVGRGALVDEKELVQFLVRGEIGGAGLDVFENEPDVPRELIKLCWLHIMLA</sequence>
<dbReference type="Pfam" id="PF02826">
    <property type="entry name" value="2-Hacid_dh_C"/>
    <property type="match status" value="1"/>
</dbReference>
<feature type="domain" description="D-isomer specific 2-hydroxyacid dehydrogenase NAD-binding" evidence="6">
    <location>
        <begin position="143"/>
        <end position="274"/>
    </location>
</feature>
<dbReference type="SUPFAM" id="SSF51735">
    <property type="entry name" value="NAD(P)-binding Rossmann-fold domains"/>
    <property type="match status" value="1"/>
</dbReference>
<evidence type="ECO:0000259" key="6">
    <source>
        <dbReference type="Pfam" id="PF02826"/>
    </source>
</evidence>
<dbReference type="AlphaFoldDB" id="A0A2N9H1P5"/>
<evidence type="ECO:0000256" key="1">
    <source>
        <dbReference type="ARBA" id="ARBA00022857"/>
    </source>
</evidence>
<dbReference type="GO" id="GO:0009853">
    <property type="term" value="P:photorespiration"/>
    <property type="evidence" value="ECO:0007669"/>
    <property type="project" value="UniProtKB-ARBA"/>
</dbReference>